<evidence type="ECO:0000256" key="6">
    <source>
        <dbReference type="ARBA" id="ARBA00023002"/>
    </source>
</evidence>
<evidence type="ECO:0000313" key="11">
    <source>
        <dbReference type="EMBL" id="MBK6302188.1"/>
    </source>
</evidence>
<dbReference type="InterPro" id="IPR001041">
    <property type="entry name" value="2Fe-2S_ferredoxin-type"/>
</dbReference>
<reference evidence="11 13" key="1">
    <citation type="submission" date="2020-10" db="EMBL/GenBank/DDBJ databases">
        <title>Connecting structure to function with the recovery of over 1000 high-quality activated sludge metagenome-assembled genomes encoding full-length rRNA genes using long-read sequencing.</title>
        <authorList>
            <person name="Singleton C.M."/>
            <person name="Petriglieri F."/>
            <person name="Kristensen J.M."/>
            <person name="Kirkegaard R.H."/>
            <person name="Michaelsen T.Y."/>
            <person name="Andersen M.H."/>
            <person name="Karst S.M."/>
            <person name="Dueholm M.S."/>
            <person name="Nielsen P.H."/>
            <person name="Albertsen M."/>
        </authorList>
    </citation>
    <scope>NUCLEOTIDE SEQUENCE [LARGE SCALE GENOMIC DNA]</scope>
    <source>
        <strain evidence="11">AalE_18-Q3-R2-46_BAT3C.188</strain>
        <strain evidence="12">Ribe_18-Q3-R11-54_MAXAC.001</strain>
    </source>
</reference>
<dbReference type="Pfam" id="PF00970">
    <property type="entry name" value="FAD_binding_6"/>
    <property type="match status" value="1"/>
</dbReference>
<evidence type="ECO:0000256" key="3">
    <source>
        <dbReference type="ARBA" id="ARBA00022714"/>
    </source>
</evidence>
<evidence type="ECO:0000256" key="8">
    <source>
        <dbReference type="ARBA" id="ARBA00023014"/>
    </source>
</evidence>
<dbReference type="InterPro" id="IPR050415">
    <property type="entry name" value="MRET"/>
</dbReference>
<sequence>MSATVTSPRGRSLRQRAWRAAEMLTGALMPADTLDVINPLRPGADPLAGRIERIHLETADAATVFIKPGADWSGHIPGQYLRFGIDIGGVRQWRTYSLTSRLDRPDGLLTITTKAIPDGLVSNHVVRDLRPGTLVHIGQAEGDFVLPTARPDKVLFLTGGSGITPVMGMLRNHIAELPDVVMIHSAPTARDVIFATELRELAATGLMRLVELHTDTDGMLDLAVDLDRLVPDWREREVWACGPAGMLDACETHWSTAELRERLHVERFRTHLHAAGEGGTVTFTKTGTIVEADGGRPILEVAEEAGMLMPHGCRMGICYQCVLPLRDGAVRDLRTGEVTYAAPGDGVAIQTCVSAAAGACEIEH</sequence>
<feature type="domain" description="2Fe-2S ferredoxin-type" evidence="9">
    <location>
        <begin position="279"/>
        <end position="364"/>
    </location>
</feature>
<keyword evidence="8" id="KW-0411">Iron-sulfur</keyword>
<dbReference type="Proteomes" id="UP000886632">
    <property type="component" value="Unassembled WGS sequence"/>
</dbReference>
<evidence type="ECO:0000256" key="4">
    <source>
        <dbReference type="ARBA" id="ARBA00022723"/>
    </source>
</evidence>
<dbReference type="InterPro" id="IPR012675">
    <property type="entry name" value="Beta-grasp_dom_sf"/>
</dbReference>
<comment type="cofactor">
    <cofactor evidence="1">
        <name>FAD</name>
        <dbReference type="ChEBI" id="CHEBI:57692"/>
    </cofactor>
</comment>
<dbReference type="InterPro" id="IPR008333">
    <property type="entry name" value="Cbr1-like_FAD-bd_dom"/>
</dbReference>
<dbReference type="InterPro" id="IPR017938">
    <property type="entry name" value="Riboflavin_synthase-like_b-brl"/>
</dbReference>
<accession>A0A934X8H0</accession>
<dbReference type="PROSITE" id="PS51085">
    <property type="entry name" value="2FE2S_FER_2"/>
    <property type="match status" value="1"/>
</dbReference>
<dbReference type="Gene3D" id="3.40.50.80">
    <property type="entry name" value="Nucleotide-binding domain of ferredoxin-NADP reductase (FNR) module"/>
    <property type="match status" value="1"/>
</dbReference>
<proteinExistence type="predicted"/>
<dbReference type="EMBL" id="JADIXZ010000008">
    <property type="protein sequence ID" value="MBK6302188.1"/>
    <property type="molecule type" value="Genomic_DNA"/>
</dbReference>
<name>A0A934X8H0_9MICO</name>
<dbReference type="SUPFAM" id="SSF54292">
    <property type="entry name" value="2Fe-2S ferredoxin-like"/>
    <property type="match status" value="1"/>
</dbReference>
<evidence type="ECO:0000256" key="7">
    <source>
        <dbReference type="ARBA" id="ARBA00023004"/>
    </source>
</evidence>
<dbReference type="AlphaFoldDB" id="A0A934X8H0"/>
<dbReference type="Pfam" id="PF00175">
    <property type="entry name" value="NAD_binding_1"/>
    <property type="match status" value="1"/>
</dbReference>
<keyword evidence="6" id="KW-0560">Oxidoreductase</keyword>
<keyword evidence="7" id="KW-0408">Iron</keyword>
<evidence type="ECO:0000256" key="1">
    <source>
        <dbReference type="ARBA" id="ARBA00001974"/>
    </source>
</evidence>
<dbReference type="GO" id="GO:0046872">
    <property type="term" value="F:metal ion binding"/>
    <property type="evidence" value="ECO:0007669"/>
    <property type="project" value="UniProtKB-KW"/>
</dbReference>
<dbReference type="CDD" id="cd00207">
    <property type="entry name" value="fer2"/>
    <property type="match status" value="1"/>
</dbReference>
<organism evidence="11 13">
    <name type="scientific">Candidatus Phosphoribacter hodrii</name>
    <dbReference type="NCBI Taxonomy" id="2953743"/>
    <lineage>
        <taxon>Bacteria</taxon>
        <taxon>Bacillati</taxon>
        <taxon>Actinomycetota</taxon>
        <taxon>Actinomycetes</taxon>
        <taxon>Micrococcales</taxon>
        <taxon>Dermatophilaceae</taxon>
        <taxon>Candidatus Phosphoribacter</taxon>
    </lineage>
</organism>
<dbReference type="Proteomes" id="UP000718281">
    <property type="component" value="Unassembled WGS sequence"/>
</dbReference>
<feature type="domain" description="FAD-binding FR-type" evidence="10">
    <location>
        <begin position="44"/>
        <end position="147"/>
    </location>
</feature>
<keyword evidence="2" id="KW-0285">Flavoprotein</keyword>
<evidence type="ECO:0000313" key="12">
    <source>
        <dbReference type="EMBL" id="MBL0003362.1"/>
    </source>
</evidence>
<dbReference type="InterPro" id="IPR039261">
    <property type="entry name" value="FNR_nucleotide-bd"/>
</dbReference>
<dbReference type="PROSITE" id="PS51384">
    <property type="entry name" value="FAD_FR"/>
    <property type="match status" value="1"/>
</dbReference>
<keyword evidence="3" id="KW-0001">2Fe-2S</keyword>
<evidence type="ECO:0000256" key="2">
    <source>
        <dbReference type="ARBA" id="ARBA00022630"/>
    </source>
</evidence>
<evidence type="ECO:0000259" key="10">
    <source>
        <dbReference type="PROSITE" id="PS51384"/>
    </source>
</evidence>
<evidence type="ECO:0000313" key="13">
    <source>
        <dbReference type="Proteomes" id="UP000718281"/>
    </source>
</evidence>
<dbReference type="SUPFAM" id="SSF63380">
    <property type="entry name" value="Riboflavin synthase domain-like"/>
    <property type="match status" value="1"/>
</dbReference>
<evidence type="ECO:0000256" key="5">
    <source>
        <dbReference type="ARBA" id="ARBA00022827"/>
    </source>
</evidence>
<dbReference type="Gene3D" id="3.10.20.30">
    <property type="match status" value="1"/>
</dbReference>
<dbReference type="PANTHER" id="PTHR47354">
    <property type="entry name" value="NADH OXIDOREDUCTASE HCR"/>
    <property type="match status" value="1"/>
</dbReference>
<dbReference type="Gene3D" id="2.40.30.10">
    <property type="entry name" value="Translation factors"/>
    <property type="match status" value="1"/>
</dbReference>
<gene>
    <name evidence="11" type="ORF">IPF40_14520</name>
    <name evidence="12" type="ORF">IPP00_05040</name>
</gene>
<evidence type="ECO:0000259" key="9">
    <source>
        <dbReference type="PROSITE" id="PS51085"/>
    </source>
</evidence>
<keyword evidence="4" id="KW-0479">Metal-binding</keyword>
<keyword evidence="5" id="KW-0274">FAD</keyword>
<dbReference type="InterPro" id="IPR001433">
    <property type="entry name" value="OxRdtase_FAD/NAD-bd"/>
</dbReference>
<dbReference type="Pfam" id="PF00111">
    <property type="entry name" value="Fer2"/>
    <property type="match status" value="1"/>
</dbReference>
<dbReference type="PRINTS" id="PR00410">
    <property type="entry name" value="PHEHYDRXLASE"/>
</dbReference>
<comment type="caution">
    <text evidence="11">The sequence shown here is derived from an EMBL/GenBank/DDBJ whole genome shotgun (WGS) entry which is preliminary data.</text>
</comment>
<protein>
    <submittedName>
        <fullName evidence="11">Ferredoxin reductase</fullName>
    </submittedName>
</protein>
<dbReference type="GO" id="GO:0051537">
    <property type="term" value="F:2 iron, 2 sulfur cluster binding"/>
    <property type="evidence" value="ECO:0007669"/>
    <property type="project" value="UniProtKB-KW"/>
</dbReference>
<dbReference type="PANTHER" id="PTHR47354:SF6">
    <property type="entry name" value="NADH OXIDOREDUCTASE HCR"/>
    <property type="match status" value="1"/>
</dbReference>
<dbReference type="InterPro" id="IPR017927">
    <property type="entry name" value="FAD-bd_FR_type"/>
</dbReference>
<dbReference type="EMBL" id="JADKGK010000011">
    <property type="protein sequence ID" value="MBL0003362.1"/>
    <property type="molecule type" value="Genomic_DNA"/>
</dbReference>
<dbReference type="InterPro" id="IPR036010">
    <property type="entry name" value="2Fe-2S_ferredoxin-like_sf"/>
</dbReference>
<dbReference type="SUPFAM" id="SSF52343">
    <property type="entry name" value="Ferredoxin reductase-like, C-terminal NADP-linked domain"/>
    <property type="match status" value="1"/>
</dbReference>
<dbReference type="CDD" id="cd06216">
    <property type="entry name" value="FNR_iron_sulfur_binding_2"/>
    <property type="match status" value="1"/>
</dbReference>
<dbReference type="GO" id="GO:0016491">
    <property type="term" value="F:oxidoreductase activity"/>
    <property type="evidence" value="ECO:0007669"/>
    <property type="project" value="UniProtKB-KW"/>
</dbReference>